<sequence>MIKASLTNKKDGFLFIWGHVSVIKNSKSFKRQLWRFFIQSKTINCKENKHSKQEQDHFLANEDNSNIRLETECKTILKGIALFGTDC</sequence>
<name>A0A268P4K4_SHOCL</name>
<organism evidence="1 2">
    <name type="scientific">Shouchella clausii</name>
    <name type="common">Alkalihalobacillus clausii</name>
    <dbReference type="NCBI Taxonomy" id="79880"/>
    <lineage>
        <taxon>Bacteria</taxon>
        <taxon>Bacillati</taxon>
        <taxon>Bacillota</taxon>
        <taxon>Bacilli</taxon>
        <taxon>Bacillales</taxon>
        <taxon>Bacillaceae</taxon>
        <taxon>Shouchella</taxon>
    </lineage>
</organism>
<evidence type="ECO:0000313" key="2">
    <source>
        <dbReference type="Proteomes" id="UP000216207"/>
    </source>
</evidence>
<dbReference type="EMBL" id="NPCC01000004">
    <property type="protein sequence ID" value="PAE90657.1"/>
    <property type="molecule type" value="Genomic_DNA"/>
</dbReference>
<dbReference type="AlphaFoldDB" id="A0A268P4K4"/>
<gene>
    <name evidence="1" type="ORF">CHH72_01900</name>
</gene>
<proteinExistence type="predicted"/>
<accession>A0A268P4K4</accession>
<comment type="caution">
    <text evidence="1">The sequence shown here is derived from an EMBL/GenBank/DDBJ whole genome shotgun (WGS) entry which is preliminary data.</text>
</comment>
<dbReference type="Proteomes" id="UP000216207">
    <property type="component" value="Unassembled WGS sequence"/>
</dbReference>
<protein>
    <submittedName>
        <fullName evidence="1">Uncharacterized protein</fullName>
    </submittedName>
</protein>
<reference evidence="1 2" key="1">
    <citation type="submission" date="2017-07" db="EMBL/GenBank/DDBJ databases">
        <title>Isolation and whole genome analysis of endospore-forming bacteria from heroin.</title>
        <authorList>
            <person name="Kalinowski J."/>
            <person name="Ahrens B."/>
            <person name="Al-Dilaimi A."/>
            <person name="Winkler A."/>
            <person name="Wibberg D."/>
            <person name="Schleenbecker U."/>
            <person name="Ruckert C."/>
            <person name="Wolfel R."/>
            <person name="Grass G."/>
        </authorList>
    </citation>
    <scope>NUCLEOTIDE SEQUENCE [LARGE SCALE GENOMIC DNA]</scope>
    <source>
        <strain evidence="1 2">7539</strain>
    </source>
</reference>
<evidence type="ECO:0000313" key="1">
    <source>
        <dbReference type="EMBL" id="PAE90657.1"/>
    </source>
</evidence>